<comment type="caution">
    <text evidence="2">The sequence shown here is derived from an EMBL/GenBank/DDBJ whole genome shotgun (WGS) entry which is preliminary data.</text>
</comment>
<keyword evidence="3" id="KW-1185">Reference proteome</keyword>
<evidence type="ECO:0000313" key="2">
    <source>
        <dbReference type="EMBL" id="KAK7922606.1"/>
    </source>
</evidence>
<organism evidence="2 3">
    <name type="scientific">Mugilogobius chulae</name>
    <name type="common">yellowstripe goby</name>
    <dbReference type="NCBI Taxonomy" id="88201"/>
    <lineage>
        <taxon>Eukaryota</taxon>
        <taxon>Metazoa</taxon>
        <taxon>Chordata</taxon>
        <taxon>Craniata</taxon>
        <taxon>Vertebrata</taxon>
        <taxon>Euteleostomi</taxon>
        <taxon>Actinopterygii</taxon>
        <taxon>Neopterygii</taxon>
        <taxon>Teleostei</taxon>
        <taxon>Neoteleostei</taxon>
        <taxon>Acanthomorphata</taxon>
        <taxon>Gobiaria</taxon>
        <taxon>Gobiiformes</taxon>
        <taxon>Gobioidei</taxon>
        <taxon>Gobiidae</taxon>
        <taxon>Gobionellinae</taxon>
        <taxon>Mugilogobius</taxon>
    </lineage>
</organism>
<dbReference type="Proteomes" id="UP001460270">
    <property type="component" value="Unassembled WGS sequence"/>
</dbReference>
<evidence type="ECO:0000313" key="3">
    <source>
        <dbReference type="Proteomes" id="UP001460270"/>
    </source>
</evidence>
<sequence>MPTLRRTCRSTLSAALPHTVLLCLYLRAASVKPRAGIQAHHSGGFPRASRCLVEQCASWRGCIRCAFLLTSPGPQQGTRSCLLSWHTLTTAIFHEASTECAEETDFLKHLAALDKISSGYADL</sequence>
<reference evidence="3" key="1">
    <citation type="submission" date="2024-04" db="EMBL/GenBank/DDBJ databases">
        <title>Salinicola lusitanus LLJ914,a marine bacterium isolated from the Okinawa Trough.</title>
        <authorList>
            <person name="Li J."/>
        </authorList>
    </citation>
    <scope>NUCLEOTIDE SEQUENCE [LARGE SCALE GENOMIC DNA]</scope>
</reference>
<evidence type="ECO:0008006" key="4">
    <source>
        <dbReference type="Google" id="ProtNLM"/>
    </source>
</evidence>
<feature type="chain" id="PRO_5043418431" description="Secreted protein" evidence="1">
    <location>
        <begin position="31"/>
        <end position="123"/>
    </location>
</feature>
<proteinExistence type="predicted"/>
<dbReference type="AlphaFoldDB" id="A0AAW0PBZ4"/>
<name>A0AAW0PBZ4_9GOBI</name>
<protein>
    <recommendedName>
        <fullName evidence="4">Secreted protein</fullName>
    </recommendedName>
</protein>
<keyword evidence="1" id="KW-0732">Signal</keyword>
<feature type="signal peptide" evidence="1">
    <location>
        <begin position="1"/>
        <end position="30"/>
    </location>
</feature>
<gene>
    <name evidence="2" type="ORF">WMY93_009508</name>
</gene>
<accession>A0AAW0PBZ4</accession>
<evidence type="ECO:0000256" key="1">
    <source>
        <dbReference type="SAM" id="SignalP"/>
    </source>
</evidence>
<dbReference type="EMBL" id="JBBPFD010000006">
    <property type="protein sequence ID" value="KAK7922606.1"/>
    <property type="molecule type" value="Genomic_DNA"/>
</dbReference>